<dbReference type="RefSeq" id="WP_285190916.1">
    <property type="nucleotide sequence ID" value="NZ_CP126981.1"/>
</dbReference>
<dbReference type="InterPro" id="IPR012349">
    <property type="entry name" value="Split_barrel_FMN-bd"/>
</dbReference>
<proteinExistence type="predicted"/>
<evidence type="ECO:0000313" key="2">
    <source>
        <dbReference type="Proteomes" id="UP001236585"/>
    </source>
</evidence>
<dbReference type="EMBL" id="CP126981">
    <property type="protein sequence ID" value="WIM90157.1"/>
    <property type="molecule type" value="Genomic_DNA"/>
</dbReference>
<dbReference type="Proteomes" id="UP001236585">
    <property type="component" value="Chromosome"/>
</dbReference>
<name>A0ABY8W6S8_9MYCO</name>
<protein>
    <submittedName>
        <fullName evidence="1">Nitroreductase family deazaflavin-dependent oxidoreductase</fullName>
    </submittedName>
</protein>
<accession>A0ABY8W6S8</accession>
<dbReference type="Pfam" id="PF04075">
    <property type="entry name" value="F420H2_quin_red"/>
    <property type="match status" value="1"/>
</dbReference>
<sequence>MRIPIWAYRLGAGALFGERLIMLQHIGRKTGNRRYVVLEVIGHPTPQTYLVASGFGEKAQWFRNVSASPRAWVYVSGRSPVAASARILPRHEADHALGDYIKRHPRAWARFRPVLEHTLGCPIAETNTALPIVEFRLD</sequence>
<reference evidence="1 2" key="1">
    <citation type="journal article" date="2023" name="Microbiol. Resour. Announc.">
        <title>Complete Genome Sequence of Mycobacterium wuenschmanii, a novel Nontuberculous Mycobacterium Isolated from a captive population of Amazon Milk Frogs.</title>
        <authorList>
            <person name="Hicks J."/>
            <person name="Zeineldin M."/>
            <person name="Ward H."/>
            <person name="Wuenschmann A."/>
            <person name="Camp P."/>
            <person name="Farrell D."/>
            <person name="Lehman K."/>
            <person name="Thacker T."/>
            <person name="Cuthbert E."/>
        </authorList>
    </citation>
    <scope>NUCLEOTIDE SEQUENCE [LARGE SCALE GENOMIC DNA]</scope>
    <source>
        <strain evidence="1 2">Wuenschmanii</strain>
    </source>
</reference>
<keyword evidence="2" id="KW-1185">Reference proteome</keyword>
<evidence type="ECO:0000313" key="1">
    <source>
        <dbReference type="EMBL" id="WIM90157.1"/>
    </source>
</evidence>
<gene>
    <name evidence="1" type="ORF">PT015_04175</name>
</gene>
<dbReference type="InterPro" id="IPR004378">
    <property type="entry name" value="F420H2_quin_Rdtase"/>
</dbReference>
<dbReference type="Gene3D" id="2.30.110.10">
    <property type="entry name" value="Electron Transport, Fmn-binding Protein, Chain A"/>
    <property type="match status" value="1"/>
</dbReference>
<dbReference type="NCBIfam" id="TIGR00026">
    <property type="entry name" value="hi_GC_TIGR00026"/>
    <property type="match status" value="1"/>
</dbReference>
<organism evidence="1 2">
    <name type="scientific">Candidatus Mycobacterium wuenschmannii</name>
    <dbReference type="NCBI Taxonomy" id="3027808"/>
    <lineage>
        <taxon>Bacteria</taxon>
        <taxon>Bacillati</taxon>
        <taxon>Actinomycetota</taxon>
        <taxon>Actinomycetes</taxon>
        <taxon>Mycobacteriales</taxon>
        <taxon>Mycobacteriaceae</taxon>
        <taxon>Mycobacterium</taxon>
    </lineage>
</organism>